<evidence type="ECO:0000256" key="17">
    <source>
        <dbReference type="ARBA" id="ARBA00023264"/>
    </source>
</evidence>
<evidence type="ECO:0000256" key="1">
    <source>
        <dbReference type="ARBA" id="ARBA00000958"/>
    </source>
</evidence>
<evidence type="ECO:0000313" key="21">
    <source>
        <dbReference type="EMBL" id="ODA68628.1"/>
    </source>
</evidence>
<evidence type="ECO:0000256" key="6">
    <source>
        <dbReference type="ARBA" id="ARBA00015623"/>
    </source>
</evidence>
<keyword evidence="16" id="KW-0464">Manganese</keyword>
<reference evidence="21 22" key="1">
    <citation type="submission" date="2016-07" db="EMBL/GenBank/DDBJ databases">
        <title>Draft genome sequence of Methyloligella halotolerans C2T (VKM B-2706T=CCUG 61687T=DSM 25045T), a halotolerant polyhydroxybutyrate accumulating methylotroph.</title>
        <authorList>
            <person name="Vasilenko O.V."/>
            <person name="Doronina N.V."/>
            <person name="Poroshina M.N."/>
            <person name="Tarlachkov S.V."/>
            <person name="Trotsenko Y.A."/>
        </authorList>
    </citation>
    <scope>NUCLEOTIDE SEQUENCE [LARGE SCALE GENOMIC DNA]</scope>
    <source>
        <strain evidence="21 22">VKM B-2706</strain>
    </source>
</reference>
<evidence type="ECO:0000256" key="11">
    <source>
        <dbReference type="ARBA" id="ARBA00022692"/>
    </source>
</evidence>
<dbReference type="PIRSF" id="PIRSF000851">
    <property type="entry name" value="PcS"/>
    <property type="match status" value="1"/>
</dbReference>
<keyword evidence="10 21" id="KW-0808">Transferase</keyword>
<dbReference type="GO" id="GO:0005886">
    <property type="term" value="C:plasma membrane"/>
    <property type="evidence" value="ECO:0007669"/>
    <property type="project" value="UniProtKB-SubCell"/>
</dbReference>
<comment type="function">
    <text evidence="19">Condenses choline with CDP-diglyceride to produce phosphatidylcholine and CMP.</text>
</comment>
<keyword evidence="15" id="KW-0594">Phospholipid biosynthesis</keyword>
<dbReference type="AlphaFoldDB" id="A0A1E2S2R9"/>
<evidence type="ECO:0000256" key="13">
    <source>
        <dbReference type="ARBA" id="ARBA00023098"/>
    </source>
</evidence>
<comment type="catalytic activity">
    <reaction evidence="1">
        <text>a CDP-1,2-diacyl-sn-glycerol + choline = a 1,2-diacyl-sn-glycero-3-phosphocholine + CMP + H(+)</text>
        <dbReference type="Rhea" id="RHEA:14597"/>
        <dbReference type="ChEBI" id="CHEBI:15354"/>
        <dbReference type="ChEBI" id="CHEBI:15378"/>
        <dbReference type="ChEBI" id="CHEBI:57643"/>
        <dbReference type="ChEBI" id="CHEBI:58332"/>
        <dbReference type="ChEBI" id="CHEBI:60377"/>
        <dbReference type="EC" id="2.7.8.24"/>
    </reaction>
</comment>
<evidence type="ECO:0000256" key="15">
    <source>
        <dbReference type="ARBA" id="ARBA00023209"/>
    </source>
</evidence>
<dbReference type="STRING" id="1177755.A7A08_00459"/>
<evidence type="ECO:0000256" key="5">
    <source>
        <dbReference type="ARBA" id="ARBA00013195"/>
    </source>
</evidence>
<evidence type="ECO:0000313" key="22">
    <source>
        <dbReference type="Proteomes" id="UP000095087"/>
    </source>
</evidence>
<evidence type="ECO:0000256" key="3">
    <source>
        <dbReference type="ARBA" id="ARBA00004429"/>
    </source>
</evidence>
<dbReference type="PATRIC" id="fig|1177755.3.peg.456"/>
<evidence type="ECO:0000256" key="19">
    <source>
        <dbReference type="ARBA" id="ARBA00037468"/>
    </source>
</evidence>
<dbReference type="InterPro" id="IPR000462">
    <property type="entry name" value="CDP-OH_P_trans"/>
</dbReference>
<dbReference type="RefSeq" id="WP_069093887.1">
    <property type="nucleotide sequence ID" value="NZ_MASI01000001.1"/>
</dbReference>
<keyword evidence="14 20" id="KW-0472">Membrane</keyword>
<dbReference type="EMBL" id="MASI01000001">
    <property type="protein sequence ID" value="ODA68628.1"/>
    <property type="molecule type" value="Genomic_DNA"/>
</dbReference>
<keyword evidence="9" id="KW-0997">Cell inner membrane</keyword>
<dbReference type="InterPro" id="IPR043130">
    <property type="entry name" value="CDP-OH_PTrfase_TM_dom"/>
</dbReference>
<gene>
    <name evidence="21" type="ORF">A7A08_00459</name>
</gene>
<comment type="caution">
    <text evidence="21">The sequence shown here is derived from an EMBL/GenBank/DDBJ whole genome shotgun (WGS) entry which is preliminary data.</text>
</comment>
<dbReference type="PROSITE" id="PS51257">
    <property type="entry name" value="PROKAR_LIPOPROTEIN"/>
    <property type="match status" value="1"/>
</dbReference>
<dbReference type="Proteomes" id="UP000095087">
    <property type="component" value="Unassembled WGS sequence"/>
</dbReference>
<accession>A0A1E2S2R9</accession>
<feature type="transmembrane region" description="Helical" evidence="20">
    <location>
        <begin position="90"/>
        <end position="111"/>
    </location>
</feature>
<evidence type="ECO:0000256" key="10">
    <source>
        <dbReference type="ARBA" id="ARBA00022679"/>
    </source>
</evidence>
<feature type="transmembrane region" description="Helical" evidence="20">
    <location>
        <begin position="176"/>
        <end position="194"/>
    </location>
</feature>
<comment type="similarity">
    <text evidence="4">Belongs to the CDP-alcohol phosphatidyltransferase class-I family.</text>
</comment>
<protein>
    <recommendedName>
        <fullName evidence="6">Phosphatidylcholine synthase</fullName>
        <ecNumber evidence="5">2.7.8.24</ecNumber>
    </recommendedName>
    <alternativeName>
        <fullName evidence="18">CDP-diglyceride-choline O-phosphatidyltransferase</fullName>
    </alternativeName>
</protein>
<dbReference type="Gene3D" id="1.20.120.1760">
    <property type="match status" value="1"/>
</dbReference>
<evidence type="ECO:0000256" key="20">
    <source>
        <dbReference type="SAM" id="Phobius"/>
    </source>
</evidence>
<evidence type="ECO:0000256" key="2">
    <source>
        <dbReference type="ARBA" id="ARBA00001936"/>
    </source>
</evidence>
<comment type="subcellular location">
    <subcellularLocation>
        <location evidence="3">Cell inner membrane</location>
        <topology evidence="3">Multi-pass membrane protein</topology>
    </subcellularLocation>
</comment>
<organism evidence="21 22">
    <name type="scientific">Methyloligella halotolerans</name>
    <dbReference type="NCBI Taxonomy" id="1177755"/>
    <lineage>
        <taxon>Bacteria</taxon>
        <taxon>Pseudomonadati</taxon>
        <taxon>Pseudomonadota</taxon>
        <taxon>Alphaproteobacteria</taxon>
        <taxon>Hyphomicrobiales</taxon>
        <taxon>Hyphomicrobiaceae</taxon>
        <taxon>Methyloligella</taxon>
    </lineage>
</organism>
<dbReference type="EC" id="2.7.8.24" evidence="5"/>
<evidence type="ECO:0000256" key="4">
    <source>
        <dbReference type="ARBA" id="ARBA00010441"/>
    </source>
</evidence>
<comment type="cofactor">
    <cofactor evidence="2">
        <name>Mn(2+)</name>
        <dbReference type="ChEBI" id="CHEBI:29035"/>
    </cofactor>
</comment>
<evidence type="ECO:0000256" key="12">
    <source>
        <dbReference type="ARBA" id="ARBA00022989"/>
    </source>
</evidence>
<evidence type="ECO:0000256" key="18">
    <source>
        <dbReference type="ARBA" id="ARBA00033321"/>
    </source>
</evidence>
<keyword evidence="11 20" id="KW-0812">Transmembrane</keyword>
<evidence type="ECO:0000256" key="8">
    <source>
        <dbReference type="ARBA" id="ARBA00022516"/>
    </source>
</evidence>
<name>A0A1E2S2R9_9HYPH</name>
<keyword evidence="7" id="KW-1003">Cell membrane</keyword>
<proteinExistence type="inferred from homology"/>
<keyword evidence="8" id="KW-0444">Lipid biosynthesis</keyword>
<dbReference type="OrthoDB" id="350520at2"/>
<keyword evidence="17" id="KW-1208">Phospholipid metabolism</keyword>
<dbReference type="GO" id="GO:0050520">
    <property type="term" value="F:phosphatidylcholine synthase activity"/>
    <property type="evidence" value="ECO:0007669"/>
    <property type="project" value="UniProtKB-EC"/>
</dbReference>
<evidence type="ECO:0000256" key="9">
    <source>
        <dbReference type="ARBA" id="ARBA00022519"/>
    </source>
</evidence>
<evidence type="ECO:0000256" key="7">
    <source>
        <dbReference type="ARBA" id="ARBA00022475"/>
    </source>
</evidence>
<dbReference type="InterPro" id="IPR026027">
    <property type="entry name" value="PcS"/>
</dbReference>
<evidence type="ECO:0000256" key="14">
    <source>
        <dbReference type="ARBA" id="ARBA00023136"/>
    </source>
</evidence>
<keyword evidence="13" id="KW-0443">Lipid metabolism</keyword>
<keyword evidence="12 20" id="KW-1133">Transmembrane helix</keyword>
<evidence type="ECO:0000256" key="16">
    <source>
        <dbReference type="ARBA" id="ARBA00023211"/>
    </source>
</evidence>
<feature type="transmembrane region" description="Helical" evidence="20">
    <location>
        <begin position="200"/>
        <end position="219"/>
    </location>
</feature>
<dbReference type="GO" id="GO:0008654">
    <property type="term" value="P:phospholipid biosynthetic process"/>
    <property type="evidence" value="ECO:0007669"/>
    <property type="project" value="UniProtKB-KW"/>
</dbReference>
<dbReference type="Pfam" id="PF01066">
    <property type="entry name" value="CDP-OH_P_transf"/>
    <property type="match status" value="1"/>
</dbReference>
<keyword evidence="22" id="KW-1185">Reference proteome</keyword>
<sequence length="224" mass="23835">MLRAAAVHILTASGACLALLALLAATQGQWQTMFIWLGAALVVDGIDGPLARRFGTKEHLARWSGDDLDNIVDYLTYVLVPAFALAMSDLLPAGTGLAAAFAILLSSLFHFSDTESKAASNEFVGFPAVWNVVALYLFAFGLAPVANLVIVVVLVVLTFVPTPYVHPFRSTRLRRISIAITALWMCAAAASLAFPFPSPGWLQGLLLAAGIYFAVAGFLTHRSG</sequence>